<proteinExistence type="predicted"/>
<dbReference type="GeneID" id="28802409"/>
<protein>
    <submittedName>
        <fullName evidence="1">Uncharacterized protein</fullName>
    </submittedName>
</protein>
<organism evidence="1 2">
    <name type="scientific">Pseudomonas phage vB_PsyM_KIL1</name>
    <dbReference type="NCBI Taxonomy" id="1777065"/>
    <lineage>
        <taxon>Viruses</taxon>
        <taxon>Duplodnaviria</taxon>
        <taxon>Heunggongvirae</taxon>
        <taxon>Uroviricota</taxon>
        <taxon>Caudoviricetes</taxon>
        <taxon>Vandenendeviridae</taxon>
        <taxon>Gorskivirinae</taxon>
        <taxon>Flaumdravirus</taxon>
        <taxon>Flaumdravirus KIL4</taxon>
    </lineage>
</organism>
<evidence type="ECO:0000313" key="1">
    <source>
        <dbReference type="EMBL" id="AMR57268.1"/>
    </source>
</evidence>
<keyword evidence="2" id="KW-1185">Reference proteome</keyword>
<accession>A0A142IDG3</accession>
<gene>
    <name evidence="1" type="ORF">vB_PsyM_KIL1_0016</name>
</gene>
<dbReference type="RefSeq" id="YP_009275950.1">
    <property type="nucleotide sequence ID" value="NC_030934.1"/>
</dbReference>
<dbReference type="KEGG" id="vg:28802409"/>
<name>A0A142IDG3_9CAUD</name>
<sequence length="58" mass="6724">MVSQVYVVTSVELGWDCIVGIFDADEFSREDLQERFPSKQGYVVHWDTTIHKDLGDFD</sequence>
<reference evidence="1 2" key="1">
    <citation type="journal article" date="2016" name="Front. Microbiol.">
        <title>Characterization of Novel Bacteriophages for Biocontrol of Bacterial Blight in Leek Caused by Pseudomonas syringae pv. porri.</title>
        <authorList>
            <person name="Rombouts S."/>
            <person name="Lavigne R."/>
        </authorList>
    </citation>
    <scope>NUCLEOTIDE SEQUENCE [LARGE SCALE GENOMIC DNA]</scope>
</reference>
<dbReference type="Proteomes" id="UP000203989">
    <property type="component" value="Segment"/>
</dbReference>
<dbReference type="EMBL" id="KU130126">
    <property type="protein sequence ID" value="AMR57268.1"/>
    <property type="molecule type" value="Genomic_DNA"/>
</dbReference>
<evidence type="ECO:0000313" key="2">
    <source>
        <dbReference type="Proteomes" id="UP000203989"/>
    </source>
</evidence>